<feature type="domain" description="RAVE complex protein Rav1 C-terminal" evidence="2">
    <location>
        <begin position="575"/>
        <end position="1200"/>
    </location>
</feature>
<dbReference type="EMBL" id="NHYE01005615">
    <property type="protein sequence ID" value="PPQ67029.1"/>
    <property type="molecule type" value="Genomic_DNA"/>
</dbReference>
<dbReference type="Gene3D" id="2.130.10.10">
    <property type="entry name" value="YVTN repeat-like/Quinoprotein amine dehydrogenase"/>
    <property type="match status" value="1"/>
</dbReference>
<evidence type="ECO:0000259" key="2">
    <source>
        <dbReference type="Pfam" id="PF12234"/>
    </source>
</evidence>
<evidence type="ECO:0000313" key="3">
    <source>
        <dbReference type="EMBL" id="PPQ67029.1"/>
    </source>
</evidence>
<organism evidence="3 4">
    <name type="scientific">Gymnopilus dilepis</name>
    <dbReference type="NCBI Taxonomy" id="231916"/>
    <lineage>
        <taxon>Eukaryota</taxon>
        <taxon>Fungi</taxon>
        <taxon>Dikarya</taxon>
        <taxon>Basidiomycota</taxon>
        <taxon>Agaricomycotina</taxon>
        <taxon>Agaricomycetes</taxon>
        <taxon>Agaricomycetidae</taxon>
        <taxon>Agaricales</taxon>
        <taxon>Agaricineae</taxon>
        <taxon>Hymenogastraceae</taxon>
        <taxon>Gymnopilus</taxon>
    </lineage>
</organism>
<reference evidence="3 4" key="1">
    <citation type="journal article" date="2018" name="Evol. Lett.">
        <title>Horizontal gene cluster transfer increased hallucinogenic mushroom diversity.</title>
        <authorList>
            <person name="Reynolds H.T."/>
            <person name="Vijayakumar V."/>
            <person name="Gluck-Thaler E."/>
            <person name="Korotkin H.B."/>
            <person name="Matheny P.B."/>
            <person name="Slot J.C."/>
        </authorList>
    </citation>
    <scope>NUCLEOTIDE SEQUENCE [LARGE SCALE GENOMIC DNA]</scope>
    <source>
        <strain evidence="3 4">SRW20</strain>
    </source>
</reference>
<dbReference type="PANTHER" id="PTHR13950:SF9">
    <property type="entry name" value="RABCONNECTIN-3A"/>
    <property type="match status" value="1"/>
</dbReference>
<keyword evidence="4" id="KW-1185">Reference proteome</keyword>
<dbReference type="InParanoid" id="A0A409VL85"/>
<accession>A0A409VL85</accession>
<protein>
    <recommendedName>
        <fullName evidence="2">RAVE complex protein Rav1 C-terminal domain-containing protein</fullName>
    </recommendedName>
</protein>
<dbReference type="Proteomes" id="UP000284706">
    <property type="component" value="Unassembled WGS sequence"/>
</dbReference>
<dbReference type="InterPro" id="IPR015943">
    <property type="entry name" value="WD40/YVTN_repeat-like_dom_sf"/>
</dbReference>
<dbReference type="SUPFAM" id="SSF82171">
    <property type="entry name" value="DPP6 N-terminal domain-like"/>
    <property type="match status" value="1"/>
</dbReference>
<evidence type="ECO:0000256" key="1">
    <source>
        <dbReference type="SAM" id="MobiDB-lite"/>
    </source>
</evidence>
<dbReference type="InterPro" id="IPR052208">
    <property type="entry name" value="DmX-like/RAVE_component"/>
</dbReference>
<gene>
    <name evidence="3" type="ORF">CVT26_009926</name>
</gene>
<dbReference type="PANTHER" id="PTHR13950">
    <property type="entry name" value="RABCONNECTIN-RELATED"/>
    <property type="match status" value="1"/>
</dbReference>
<dbReference type="InterPro" id="IPR022033">
    <property type="entry name" value="Rav1p_C"/>
</dbReference>
<dbReference type="GO" id="GO:0043291">
    <property type="term" value="C:RAVE complex"/>
    <property type="evidence" value="ECO:0007669"/>
    <property type="project" value="TreeGrafter"/>
</dbReference>
<proteinExistence type="predicted"/>
<sequence length="1313" mass="146987">MLHLQQTLTGYPAAGVQYLVLGQESFLLYPSSNAVIILNAHTLALVRVLAFWEAFPGTMHAKDRVTCISVDSGMKLIVAAMNSRVAAWSFSDIRQGTWRIHSTLILPEGHDITTLDNKAGLLAVGCAKELSIYTLVLENDLPTWSKKWTASTPTPVILNIAPSLMYIAAVSKKDNAIRLYSTTSGRQTQIIPHPRPVIKLSWRRSQASSRDDLILYSVTADATLRIFSPVLDAPDHLQLHAALDIYASLPFSVVSQLQSSESSVFWLDRKTVENVINNILKDPDHTDEGRNKRIKEIKDDGWDLFMRILSDGSIVITAVANIDRRPPTLLQHFTLQQSQPSIFIHPPSYLYLLPNPDATLLTLVTSPPLISMDLSPLAFFDARSHGLQVNSQCLERIPEEESEIVRFIRTPEGKGVAALRERGGDVWQVHKRGTKLSRAGDWAQADFVVVLDQGRQFCTYSKCSGILTLHSSPSQDISIPGLESLFTMPSPTTYEFILGVSADFTITQLQVMDTPGLAIVRQQKLPLPYTPRFILPVDPMAWGHRGGWTDHDVLISISEEGEIVFWVPEANAVDGWKQTRKVRTERTGFRKVRCSSAKKTAMIVGGASGDELTIWDSLESEFASGLEFRGNYSEPVLDLDWSSTPDMQSILAVGYEHRVDILCQQRMTYFADDPGWGLCRTIDISGFTPYPISDSIWLTSGSFLIAAGQQMYLFSELLPAEQKPSGDETLFELVARLNGPLDDYHPQMLLQCLIWDKTEIVKEIILNLARALLADSTGTHFTTPPRLPVDRFLSNDQPSQKRNNKQQYKFLFDGTATPDEDSEAVEFRRPVINRLIKVLESHRLPNLSENEQAHLIVLIQTTLEIEEQRRALDSNGLRYLISMRSFYIINTRSTSQDAVQATNSAPKQSGRRERLRYRDMIWAFHSESQELLLDVSTAACSGKMTWSDARALGIALWLKSGETLKAQFEAIARNEYMAGDTRDPTECSLFYFALGKHKLVHGLWRQAAWHKEQSAMLKFLGNDFSQSRWRTAALKNAFALLSKQRFEYAAAFFLLGGSLKDAVNVCIKQLDDFQLAIALARIVEKGDEGPILKEILGDTVLPTAFRNGNRWLSSWAFWLLHRRDLAVRVLLTPLQDIAAAFTIKVSEIGEPHYDDPGLALLFSQLRSKTLQAAKGTSEISGRAEFNFVLQMARCHVLALDLVSSWSFARPSAVIQEQRKSEIVTLATPAPSRPTLPMGLASRRRLSMLIDMDIPSLPPTRKASPAEGSDVEARPIEPIQEESDLLARQEGLGKLMKSAKHDVQIPEFDMNAFF</sequence>
<dbReference type="InterPro" id="IPR011047">
    <property type="entry name" value="Quinoprotein_ADH-like_sf"/>
</dbReference>
<comment type="caution">
    <text evidence="3">The sequence shown here is derived from an EMBL/GenBank/DDBJ whole genome shotgun (WGS) entry which is preliminary data.</text>
</comment>
<dbReference type="OrthoDB" id="342131at2759"/>
<dbReference type="SUPFAM" id="SSF50998">
    <property type="entry name" value="Quinoprotein alcohol dehydrogenase-like"/>
    <property type="match status" value="1"/>
</dbReference>
<dbReference type="Pfam" id="PF12234">
    <property type="entry name" value="Rav1p_C"/>
    <property type="match status" value="1"/>
</dbReference>
<feature type="region of interest" description="Disordered" evidence="1">
    <location>
        <begin position="1256"/>
        <end position="1281"/>
    </location>
</feature>
<dbReference type="STRING" id="231916.A0A409VL85"/>
<name>A0A409VL85_9AGAR</name>
<dbReference type="FunCoup" id="A0A409VL85">
    <property type="interactions" value="87"/>
</dbReference>
<evidence type="ECO:0000313" key="4">
    <source>
        <dbReference type="Proteomes" id="UP000284706"/>
    </source>
</evidence>
<dbReference type="GO" id="GO:0007035">
    <property type="term" value="P:vacuolar acidification"/>
    <property type="evidence" value="ECO:0007669"/>
    <property type="project" value="TreeGrafter"/>
</dbReference>